<dbReference type="NCBIfam" id="TIGR00744">
    <property type="entry name" value="ROK_glcA_fam"/>
    <property type="match status" value="1"/>
</dbReference>
<dbReference type="GO" id="GO:0004340">
    <property type="term" value="F:glucokinase activity"/>
    <property type="evidence" value="ECO:0007669"/>
    <property type="project" value="UniProtKB-EC"/>
</dbReference>
<dbReference type="AlphaFoldDB" id="A0A223ELX4"/>
<evidence type="ECO:0000256" key="2">
    <source>
        <dbReference type="ARBA" id="ARBA00012323"/>
    </source>
</evidence>
<dbReference type="InterPro" id="IPR043129">
    <property type="entry name" value="ATPase_NBD"/>
</dbReference>
<dbReference type="EMBL" id="CP017704">
    <property type="protein sequence ID" value="ASS96224.1"/>
    <property type="molecule type" value="Genomic_DNA"/>
</dbReference>
<evidence type="ECO:0000313" key="9">
    <source>
        <dbReference type="EMBL" id="ASS96224.1"/>
    </source>
</evidence>
<keyword evidence="7" id="KW-0067">ATP-binding</keyword>
<comment type="similarity">
    <text evidence="1">Belongs to the ROK (NagC/XylR) family.</text>
</comment>
<dbReference type="GeneID" id="56475312"/>
<dbReference type="InterPro" id="IPR000600">
    <property type="entry name" value="ROK"/>
</dbReference>
<accession>A0A223ELX4</accession>
<dbReference type="PANTHER" id="PTHR18964">
    <property type="entry name" value="ROK (REPRESSOR, ORF, KINASE) FAMILY"/>
    <property type="match status" value="1"/>
</dbReference>
<evidence type="ECO:0000256" key="1">
    <source>
        <dbReference type="ARBA" id="ARBA00006479"/>
    </source>
</evidence>
<gene>
    <name evidence="9" type="ORF">BS1321_21295</name>
</gene>
<keyword evidence="4" id="KW-0808">Transferase</keyword>
<dbReference type="RefSeq" id="WP_063233056.1">
    <property type="nucleotide sequence ID" value="NZ_BCVO01000007.1"/>
</dbReference>
<dbReference type="Gene3D" id="3.30.420.40">
    <property type="match status" value="2"/>
</dbReference>
<dbReference type="InterPro" id="IPR004654">
    <property type="entry name" value="ROK_glcA"/>
</dbReference>
<dbReference type="SUPFAM" id="SSF53067">
    <property type="entry name" value="Actin-like ATPase domain"/>
    <property type="match status" value="1"/>
</dbReference>
<organism evidence="9 10">
    <name type="scientific">Peribacillus simplex NBRC 15720 = DSM 1321</name>
    <dbReference type="NCBI Taxonomy" id="1349754"/>
    <lineage>
        <taxon>Bacteria</taxon>
        <taxon>Bacillati</taxon>
        <taxon>Bacillota</taxon>
        <taxon>Bacilli</taxon>
        <taxon>Bacillales</taxon>
        <taxon>Bacillaceae</taxon>
        <taxon>Peribacillus</taxon>
    </lineage>
</organism>
<dbReference type="CDD" id="cd24062">
    <property type="entry name" value="ASKHA_NBD_ROK_BsGLK-like"/>
    <property type="match status" value="1"/>
</dbReference>
<dbReference type="GO" id="GO:0005524">
    <property type="term" value="F:ATP binding"/>
    <property type="evidence" value="ECO:0007669"/>
    <property type="project" value="UniProtKB-KW"/>
</dbReference>
<dbReference type="EC" id="2.7.1.2" evidence="2"/>
<keyword evidence="6 9" id="KW-0418">Kinase</keyword>
<evidence type="ECO:0000256" key="8">
    <source>
        <dbReference type="ARBA" id="ARBA00032386"/>
    </source>
</evidence>
<dbReference type="PANTHER" id="PTHR18964:SF149">
    <property type="entry name" value="BIFUNCTIONAL UDP-N-ACETYLGLUCOSAMINE 2-EPIMERASE_N-ACETYLMANNOSAMINE KINASE"/>
    <property type="match status" value="1"/>
</dbReference>
<dbReference type="InterPro" id="IPR049874">
    <property type="entry name" value="ROK_cs"/>
</dbReference>
<reference evidence="9 10" key="1">
    <citation type="submission" date="2016-10" db="EMBL/GenBank/DDBJ databases">
        <title>The whole genome sequencing and assembly of Bacillus simplex DSM 1321 strain.</title>
        <authorList>
            <person name="Park M.-K."/>
            <person name="Lee Y.-J."/>
            <person name="Yi H."/>
            <person name="Bahn Y.-S."/>
            <person name="Kim J.F."/>
            <person name="Lee D.-W."/>
        </authorList>
    </citation>
    <scope>NUCLEOTIDE SEQUENCE [LARGE SCALE GENOMIC DNA]</scope>
    <source>
        <strain evidence="9 10">DSM 1321</strain>
    </source>
</reference>
<evidence type="ECO:0000256" key="6">
    <source>
        <dbReference type="ARBA" id="ARBA00022777"/>
    </source>
</evidence>
<sequence length="323" mass="33457">MMEKWLMGVDLGGTTTKLALINLYGEIIHKWEISTDISEKGKFITINIAKAIDAKLVELNEPKSKIVGIGMGAPGPVKFVNGSIYEAVNLGWKDYPLKDLLEVETSLPAVIDNDANMAALGEMWKGAGNGAKDLVCITLGTGVGGGIIHNGQIVHGTSGAAGEVGHITVVTDGGAPCNCGKTGCLETVASATGIVRMALEALNAADEKSMLQQKVEEGNAVTSKLLFQCAAAGDPLSKAVVDKVGNYLGLALSHVGNVMNPDKIVIGGGVSQAGDILLDPVRSAFGKYAFKRVSKSTKISLATLGNDAGVIGAAWLIKSQLNT</sequence>
<protein>
    <recommendedName>
        <fullName evidence="3">Glucokinase</fullName>
        <ecNumber evidence="2">2.7.1.2</ecNumber>
    </recommendedName>
    <alternativeName>
        <fullName evidence="8">Glucose kinase</fullName>
    </alternativeName>
</protein>
<dbReference type="GO" id="GO:0005737">
    <property type="term" value="C:cytoplasm"/>
    <property type="evidence" value="ECO:0007669"/>
    <property type="project" value="InterPro"/>
</dbReference>
<evidence type="ECO:0000256" key="7">
    <source>
        <dbReference type="ARBA" id="ARBA00022840"/>
    </source>
</evidence>
<name>A0A223ELX4_9BACI</name>
<evidence type="ECO:0000256" key="5">
    <source>
        <dbReference type="ARBA" id="ARBA00022741"/>
    </source>
</evidence>
<keyword evidence="5" id="KW-0547">Nucleotide-binding</keyword>
<evidence type="ECO:0000256" key="4">
    <source>
        <dbReference type="ARBA" id="ARBA00022679"/>
    </source>
</evidence>
<dbReference type="Pfam" id="PF00480">
    <property type="entry name" value="ROK"/>
    <property type="match status" value="1"/>
</dbReference>
<dbReference type="OrthoDB" id="9810372at2"/>
<evidence type="ECO:0000256" key="3">
    <source>
        <dbReference type="ARBA" id="ARBA00014701"/>
    </source>
</evidence>
<dbReference type="Proteomes" id="UP000214618">
    <property type="component" value="Chromosome"/>
</dbReference>
<dbReference type="GO" id="GO:0006096">
    <property type="term" value="P:glycolytic process"/>
    <property type="evidence" value="ECO:0007669"/>
    <property type="project" value="InterPro"/>
</dbReference>
<proteinExistence type="inferred from homology"/>
<dbReference type="PROSITE" id="PS01125">
    <property type="entry name" value="ROK"/>
    <property type="match status" value="1"/>
</dbReference>
<evidence type="ECO:0000313" key="10">
    <source>
        <dbReference type="Proteomes" id="UP000214618"/>
    </source>
</evidence>